<dbReference type="OrthoDB" id="9769191at2"/>
<feature type="transmembrane region" description="Helical" evidence="11">
    <location>
        <begin position="277"/>
        <end position="299"/>
    </location>
</feature>
<dbReference type="AlphaFoldDB" id="A0A345Z4S1"/>
<dbReference type="InterPro" id="IPR003352">
    <property type="entry name" value="PTS_EIIC"/>
</dbReference>
<evidence type="ECO:0000256" key="9">
    <source>
        <dbReference type="ARBA" id="ARBA00023136"/>
    </source>
</evidence>
<dbReference type="GO" id="GO:0009401">
    <property type="term" value="P:phosphoenolpyruvate-dependent sugar phosphotransferase system"/>
    <property type="evidence" value="ECO:0007669"/>
    <property type="project" value="UniProtKB-KW"/>
</dbReference>
<dbReference type="PANTHER" id="PTHR30175">
    <property type="entry name" value="PHOSPHOTRANSFERASE SYSTEM TRANSPORT PROTEIN"/>
    <property type="match status" value="1"/>
</dbReference>
<keyword evidence="4" id="KW-0762">Sugar transport</keyword>
<dbReference type="PROSITE" id="PS51103">
    <property type="entry name" value="PTS_EIIC_TYPE_1"/>
    <property type="match status" value="1"/>
</dbReference>
<feature type="transmembrane region" description="Helical" evidence="11">
    <location>
        <begin position="80"/>
        <end position="101"/>
    </location>
</feature>
<keyword evidence="2" id="KW-0813">Transport</keyword>
<sequence length="527" mass="58181">MRFEIKDLDKIKEKEIKSHSWCKGIINAPGEYQVVIGADVIEFYNQFQPLYSGDINFEVKNNQIKQGNWFSRALRTVSRIFAPIVTVLIAYGLISTIRALGTIDFTGNNGSLAGSVEFFNQFDSILKVLIDGLTLFITVGVAYTTFKAFNCNGLFGLALGVVLTSPALTAMGAVTPDKGQNIIDVMPGWNLFNSTVFYPWKISFAGLIIPMIGVAIFGAYMEKWTNNIKNGTAKMLLQPLLVILTTYLVAIFIIAPIGLLMTNYISIAIKWATTQSVAKFIFTPILAACYGPMVILGLHRTVTPILFQDQALYQGTILIGFIIINNISQGVACLAMNYQHRKVKNVSEVAIPSGLAAIVGGISEPVLFGVNFKYLYPLLAASIGTLVGTILITAAGVFGVVGSAGIFGIISMAQQPPTEIGIQTWAGGGIVWETIGVLVMVPVTFISTIILGQTKYFKTRTAQIFEADWGIINEETRIEEIKPVKTNNKVIKKYIKEKNKYEQISKRLFMRRSGCCQPNWRRLRCWW</sequence>
<dbReference type="SUPFAM" id="SSF55604">
    <property type="entry name" value="Glucose permease domain IIB"/>
    <property type="match status" value="1"/>
</dbReference>
<evidence type="ECO:0000313" key="15">
    <source>
        <dbReference type="Proteomes" id="UP000254792"/>
    </source>
</evidence>
<evidence type="ECO:0000256" key="6">
    <source>
        <dbReference type="ARBA" id="ARBA00022683"/>
    </source>
</evidence>
<dbReference type="GO" id="GO:0015771">
    <property type="term" value="P:trehalose transport"/>
    <property type="evidence" value="ECO:0007669"/>
    <property type="project" value="TreeGrafter"/>
</dbReference>
<evidence type="ECO:0000256" key="10">
    <source>
        <dbReference type="PROSITE-ProRule" id="PRU00421"/>
    </source>
</evidence>
<dbReference type="InterPro" id="IPR013013">
    <property type="entry name" value="PTS_EIIC_1"/>
</dbReference>
<dbReference type="Proteomes" id="UP000254792">
    <property type="component" value="Chromosome"/>
</dbReference>
<keyword evidence="3" id="KW-1003">Cell membrane</keyword>
<comment type="caution">
    <text evidence="10">Lacks conserved residue(s) required for the propagation of feature annotation.</text>
</comment>
<feature type="transmembrane region" description="Helical" evidence="11">
    <location>
        <begin position="377"/>
        <end position="410"/>
    </location>
</feature>
<dbReference type="GO" id="GO:0008982">
    <property type="term" value="F:protein-N(PI)-phosphohistidine-sugar phosphotransferase activity"/>
    <property type="evidence" value="ECO:0007669"/>
    <property type="project" value="InterPro"/>
</dbReference>
<dbReference type="InterPro" id="IPR050558">
    <property type="entry name" value="PTS_Sugar-Specific_Components"/>
</dbReference>
<feature type="transmembrane region" description="Helical" evidence="11">
    <location>
        <begin position="430"/>
        <end position="451"/>
    </location>
</feature>
<feature type="transmembrane region" description="Helical" evidence="11">
    <location>
        <begin position="125"/>
        <end position="146"/>
    </location>
</feature>
<feature type="transmembrane region" description="Helical" evidence="11">
    <location>
        <begin position="240"/>
        <end position="265"/>
    </location>
</feature>
<evidence type="ECO:0000256" key="3">
    <source>
        <dbReference type="ARBA" id="ARBA00022475"/>
    </source>
</evidence>
<dbReference type="EMBL" id="CP031376">
    <property type="protein sequence ID" value="AXK51600.1"/>
    <property type="molecule type" value="Genomic_DNA"/>
</dbReference>
<proteinExistence type="predicted"/>
<evidence type="ECO:0000259" key="12">
    <source>
        <dbReference type="PROSITE" id="PS51098"/>
    </source>
</evidence>
<dbReference type="RefSeq" id="WP_115558494.1">
    <property type="nucleotide sequence ID" value="NZ_CP031376.1"/>
</dbReference>
<keyword evidence="9 11" id="KW-0472">Membrane</keyword>
<evidence type="ECO:0000256" key="2">
    <source>
        <dbReference type="ARBA" id="ARBA00022448"/>
    </source>
</evidence>
<evidence type="ECO:0000256" key="5">
    <source>
        <dbReference type="ARBA" id="ARBA00022679"/>
    </source>
</evidence>
<dbReference type="Gene3D" id="3.30.1360.60">
    <property type="entry name" value="Glucose permease domain IIB"/>
    <property type="match status" value="1"/>
</dbReference>
<evidence type="ECO:0000256" key="7">
    <source>
        <dbReference type="ARBA" id="ARBA00022692"/>
    </source>
</evidence>
<dbReference type="GO" id="GO:0005886">
    <property type="term" value="C:plasma membrane"/>
    <property type="evidence" value="ECO:0007669"/>
    <property type="project" value="UniProtKB-SubCell"/>
</dbReference>
<reference evidence="14 15" key="1">
    <citation type="submission" date="2018-07" db="EMBL/GenBank/DDBJ databases">
        <title>Complete genome sequence of Spiroplasma alleghenense PLHS-1 (ATCC 51752).</title>
        <authorList>
            <person name="Chou L."/>
            <person name="Lee T.-Y."/>
            <person name="Tsai Y.-M."/>
            <person name="Kuo C.-H."/>
        </authorList>
    </citation>
    <scope>NUCLEOTIDE SEQUENCE [LARGE SCALE GENOMIC DNA]</scope>
    <source>
        <strain evidence="14 15">PLHS-1</strain>
    </source>
</reference>
<dbReference type="InterPro" id="IPR036878">
    <property type="entry name" value="Glu_permease_IIB"/>
</dbReference>
<evidence type="ECO:0000256" key="4">
    <source>
        <dbReference type="ARBA" id="ARBA00022597"/>
    </source>
</evidence>
<name>A0A345Z4S1_9MOLU</name>
<keyword evidence="8 11" id="KW-1133">Transmembrane helix</keyword>
<dbReference type="PANTHER" id="PTHR30175:SF1">
    <property type="entry name" value="PTS SYSTEM ARBUTIN-, CELLOBIOSE-, AND SALICIN-SPECIFIC EIIBC COMPONENT-RELATED"/>
    <property type="match status" value="1"/>
</dbReference>
<accession>A0A345Z4S1</accession>
<evidence type="ECO:0000256" key="8">
    <source>
        <dbReference type="ARBA" id="ARBA00022989"/>
    </source>
</evidence>
<organism evidence="14 15">
    <name type="scientific">Spiroplasma alleghenense</name>
    <dbReference type="NCBI Taxonomy" id="216931"/>
    <lineage>
        <taxon>Bacteria</taxon>
        <taxon>Bacillati</taxon>
        <taxon>Mycoplasmatota</taxon>
        <taxon>Mollicutes</taxon>
        <taxon>Entomoplasmatales</taxon>
        <taxon>Spiroplasmataceae</taxon>
        <taxon>Spiroplasma</taxon>
    </lineage>
</organism>
<evidence type="ECO:0000259" key="13">
    <source>
        <dbReference type="PROSITE" id="PS51103"/>
    </source>
</evidence>
<dbReference type="KEGG" id="salx:SALLE_v1c09300"/>
<dbReference type="InterPro" id="IPR001996">
    <property type="entry name" value="PTS_IIB_1"/>
</dbReference>
<dbReference type="GO" id="GO:0090589">
    <property type="term" value="F:protein-phosphocysteine-trehalose phosphotransferase system transporter activity"/>
    <property type="evidence" value="ECO:0007669"/>
    <property type="project" value="TreeGrafter"/>
</dbReference>
<dbReference type="Pfam" id="PF02378">
    <property type="entry name" value="PTS_EIIC"/>
    <property type="match status" value="1"/>
</dbReference>
<evidence type="ECO:0000313" key="14">
    <source>
        <dbReference type="EMBL" id="AXK51600.1"/>
    </source>
</evidence>
<gene>
    <name evidence="14" type="primary">treB</name>
    <name evidence="14" type="ORF">SALLE_v1c09300</name>
</gene>
<feature type="transmembrane region" description="Helical" evidence="11">
    <location>
        <begin position="153"/>
        <end position="176"/>
    </location>
</feature>
<protein>
    <submittedName>
        <fullName evidence="14">PTS system, trehalose-specific IIBC component</fullName>
    </submittedName>
</protein>
<feature type="transmembrane region" description="Helical" evidence="11">
    <location>
        <begin position="196"/>
        <end position="220"/>
    </location>
</feature>
<feature type="transmembrane region" description="Helical" evidence="11">
    <location>
        <begin position="311"/>
        <end position="338"/>
    </location>
</feature>
<evidence type="ECO:0000256" key="11">
    <source>
        <dbReference type="SAM" id="Phobius"/>
    </source>
</evidence>
<feature type="transmembrane region" description="Helical" evidence="11">
    <location>
        <begin position="350"/>
        <end position="370"/>
    </location>
</feature>
<keyword evidence="7 11" id="KW-0812">Transmembrane</keyword>
<keyword evidence="6" id="KW-0598">Phosphotransferase system</keyword>
<keyword evidence="5" id="KW-0808">Transferase</keyword>
<feature type="domain" description="PTS EIIB type-1" evidence="12">
    <location>
        <begin position="1"/>
        <end position="57"/>
    </location>
</feature>
<evidence type="ECO:0000256" key="1">
    <source>
        <dbReference type="ARBA" id="ARBA00004651"/>
    </source>
</evidence>
<feature type="domain" description="PTS EIIC type-1" evidence="13">
    <location>
        <begin position="75"/>
        <end position="463"/>
    </location>
</feature>
<keyword evidence="15" id="KW-1185">Reference proteome</keyword>
<dbReference type="PROSITE" id="PS51098">
    <property type="entry name" value="PTS_EIIB_TYPE_1"/>
    <property type="match status" value="1"/>
</dbReference>
<comment type="subcellular location">
    <subcellularLocation>
        <location evidence="1">Cell membrane</location>
        <topology evidence="1">Multi-pass membrane protein</topology>
    </subcellularLocation>
</comment>